<gene>
    <name evidence="1" type="ORF">OUZ56_007533</name>
</gene>
<dbReference type="Proteomes" id="UP001234178">
    <property type="component" value="Unassembled WGS sequence"/>
</dbReference>
<reference evidence="1 2" key="1">
    <citation type="journal article" date="2023" name="Nucleic Acids Res.">
        <title>The hologenome of Daphnia magna reveals possible DNA methylation and microbiome-mediated evolution of the host genome.</title>
        <authorList>
            <person name="Chaturvedi A."/>
            <person name="Li X."/>
            <person name="Dhandapani V."/>
            <person name="Marshall H."/>
            <person name="Kissane S."/>
            <person name="Cuenca-Cambronero M."/>
            <person name="Asole G."/>
            <person name="Calvet F."/>
            <person name="Ruiz-Romero M."/>
            <person name="Marangio P."/>
            <person name="Guigo R."/>
            <person name="Rago D."/>
            <person name="Mirbahai L."/>
            <person name="Eastwood N."/>
            <person name="Colbourne J.K."/>
            <person name="Zhou J."/>
            <person name="Mallon E."/>
            <person name="Orsini L."/>
        </authorList>
    </citation>
    <scope>NUCLEOTIDE SEQUENCE [LARGE SCALE GENOMIC DNA]</scope>
    <source>
        <strain evidence="1">LRV0_1</strain>
    </source>
</reference>
<accession>A0ABR0AA85</accession>
<comment type="caution">
    <text evidence="1">The sequence shown here is derived from an EMBL/GenBank/DDBJ whole genome shotgun (WGS) entry which is preliminary data.</text>
</comment>
<proteinExistence type="predicted"/>
<evidence type="ECO:0000313" key="1">
    <source>
        <dbReference type="EMBL" id="KAK4022046.1"/>
    </source>
</evidence>
<organism evidence="1 2">
    <name type="scientific">Daphnia magna</name>
    <dbReference type="NCBI Taxonomy" id="35525"/>
    <lineage>
        <taxon>Eukaryota</taxon>
        <taxon>Metazoa</taxon>
        <taxon>Ecdysozoa</taxon>
        <taxon>Arthropoda</taxon>
        <taxon>Crustacea</taxon>
        <taxon>Branchiopoda</taxon>
        <taxon>Diplostraca</taxon>
        <taxon>Cladocera</taxon>
        <taxon>Anomopoda</taxon>
        <taxon>Daphniidae</taxon>
        <taxon>Daphnia</taxon>
    </lineage>
</organism>
<keyword evidence="2" id="KW-1185">Reference proteome</keyword>
<evidence type="ECO:0000313" key="2">
    <source>
        <dbReference type="Proteomes" id="UP001234178"/>
    </source>
</evidence>
<protein>
    <submittedName>
        <fullName evidence="1">Uncharacterized protein</fullName>
    </submittedName>
</protein>
<dbReference type="EMBL" id="JAOYFB010000037">
    <property type="protein sequence ID" value="KAK4022046.1"/>
    <property type="molecule type" value="Genomic_DNA"/>
</dbReference>
<name>A0ABR0AA85_9CRUS</name>
<sequence>MTSACRLLAELTVDGRDDRQVTPDELITYGSVVIGPVSKQEEKETSVKRTVQRTDKTTSIDCVDV</sequence>